<evidence type="ECO:0000259" key="8">
    <source>
        <dbReference type="PROSITE" id="PS50850"/>
    </source>
</evidence>
<dbReference type="SUPFAM" id="SSF103473">
    <property type="entry name" value="MFS general substrate transporter"/>
    <property type="match status" value="1"/>
</dbReference>
<keyword evidence="7" id="KW-0732">Signal</keyword>
<reference evidence="9 10" key="1">
    <citation type="submission" date="2020-04" db="EMBL/GenBank/DDBJ databases">
        <title>Molecular characterization of pseudomonads from Agaricus bisporus reveal novel blotch 2 pathogens in Western Europe.</title>
        <authorList>
            <person name="Taparia T."/>
            <person name="Krijger M."/>
            <person name="Haynes E."/>
            <person name="Elpinstone J.G."/>
            <person name="Noble R."/>
            <person name="Van Der Wolf J."/>
        </authorList>
    </citation>
    <scope>NUCLEOTIDE SEQUENCE [LARGE SCALE GENOMIC DNA]</scope>
    <source>
        <strain evidence="9 10">IPO3782</strain>
    </source>
</reference>
<dbReference type="InterPro" id="IPR050189">
    <property type="entry name" value="MFS_Efflux_Transporters"/>
</dbReference>
<feature type="transmembrane region" description="Helical" evidence="6">
    <location>
        <begin position="325"/>
        <end position="348"/>
    </location>
</feature>
<comment type="subcellular location">
    <subcellularLocation>
        <location evidence="1">Cell membrane</location>
        <topology evidence="1">Multi-pass membrane protein</topology>
    </subcellularLocation>
</comment>
<dbReference type="Gene3D" id="1.20.1250.20">
    <property type="entry name" value="MFS general substrate transporter like domains"/>
    <property type="match status" value="1"/>
</dbReference>
<dbReference type="GO" id="GO:0022857">
    <property type="term" value="F:transmembrane transporter activity"/>
    <property type="evidence" value="ECO:0007669"/>
    <property type="project" value="InterPro"/>
</dbReference>
<evidence type="ECO:0000313" key="10">
    <source>
        <dbReference type="Proteomes" id="UP000531950"/>
    </source>
</evidence>
<protein>
    <submittedName>
        <fullName evidence="9">MFS transporter</fullName>
    </submittedName>
</protein>
<dbReference type="Proteomes" id="UP000531950">
    <property type="component" value="Unassembled WGS sequence"/>
</dbReference>
<feature type="transmembrane region" description="Helical" evidence="6">
    <location>
        <begin position="292"/>
        <end position="313"/>
    </location>
</feature>
<dbReference type="InterPro" id="IPR020846">
    <property type="entry name" value="MFS_dom"/>
</dbReference>
<feature type="transmembrane region" description="Helical" evidence="6">
    <location>
        <begin position="156"/>
        <end position="179"/>
    </location>
</feature>
<dbReference type="AlphaFoldDB" id="A0A7Y8EFK0"/>
<dbReference type="PANTHER" id="PTHR43124">
    <property type="entry name" value="PURINE EFFLUX PUMP PBUE"/>
    <property type="match status" value="1"/>
</dbReference>
<keyword evidence="4 6" id="KW-1133">Transmembrane helix</keyword>
<keyword evidence="5 6" id="KW-0472">Membrane</keyword>
<dbReference type="EMBL" id="JACARG010000021">
    <property type="protein sequence ID" value="NWE13739.1"/>
    <property type="molecule type" value="Genomic_DNA"/>
</dbReference>
<proteinExistence type="predicted"/>
<feature type="signal peptide" evidence="7">
    <location>
        <begin position="1"/>
        <end position="19"/>
    </location>
</feature>
<feature type="transmembrane region" description="Helical" evidence="6">
    <location>
        <begin position="99"/>
        <end position="120"/>
    </location>
</feature>
<evidence type="ECO:0000256" key="3">
    <source>
        <dbReference type="ARBA" id="ARBA00022692"/>
    </source>
</evidence>
<name>A0A7Y8EFK0_9PSED</name>
<gene>
    <name evidence="9" type="ORF">HX822_12400</name>
</gene>
<dbReference type="InterPro" id="IPR036259">
    <property type="entry name" value="MFS_trans_sf"/>
</dbReference>
<feature type="chain" id="PRO_5031267827" evidence="7">
    <location>
        <begin position="20"/>
        <end position="382"/>
    </location>
</feature>
<keyword evidence="2" id="KW-1003">Cell membrane</keyword>
<dbReference type="Pfam" id="PF07690">
    <property type="entry name" value="MFS_1"/>
    <property type="match status" value="1"/>
</dbReference>
<dbReference type="InterPro" id="IPR011701">
    <property type="entry name" value="MFS"/>
</dbReference>
<dbReference type="PROSITE" id="PS50850">
    <property type="entry name" value="MFS"/>
    <property type="match status" value="1"/>
</dbReference>
<keyword evidence="3 6" id="KW-0812">Transmembrane</keyword>
<feature type="domain" description="Major facilitator superfamily (MFS) profile" evidence="8">
    <location>
        <begin position="8"/>
        <end position="382"/>
    </location>
</feature>
<feature type="transmembrane region" description="Helical" evidence="6">
    <location>
        <begin position="354"/>
        <end position="373"/>
    </location>
</feature>
<dbReference type="PANTHER" id="PTHR43124:SF3">
    <property type="entry name" value="CHLORAMPHENICOL EFFLUX PUMP RV0191"/>
    <property type="match status" value="1"/>
</dbReference>
<accession>A0A7Y8EFK0</accession>
<comment type="caution">
    <text evidence="9">The sequence shown here is derived from an EMBL/GenBank/DDBJ whole genome shotgun (WGS) entry which is preliminary data.</text>
</comment>
<evidence type="ECO:0000256" key="7">
    <source>
        <dbReference type="SAM" id="SignalP"/>
    </source>
</evidence>
<organism evidence="9 10">
    <name type="scientific">Pseudomonas yamanorum</name>
    <dbReference type="NCBI Taxonomy" id="515393"/>
    <lineage>
        <taxon>Bacteria</taxon>
        <taxon>Pseudomonadati</taxon>
        <taxon>Pseudomonadota</taxon>
        <taxon>Gammaproteobacteria</taxon>
        <taxon>Pseudomonadales</taxon>
        <taxon>Pseudomonadaceae</taxon>
        <taxon>Pseudomonas</taxon>
    </lineage>
</organism>
<evidence type="ECO:0000256" key="1">
    <source>
        <dbReference type="ARBA" id="ARBA00004651"/>
    </source>
</evidence>
<feature type="transmembrane region" description="Helical" evidence="6">
    <location>
        <begin position="132"/>
        <end position="150"/>
    </location>
</feature>
<feature type="transmembrane region" description="Helical" evidence="6">
    <location>
        <begin position="37"/>
        <end position="61"/>
    </location>
</feature>
<evidence type="ECO:0000256" key="5">
    <source>
        <dbReference type="ARBA" id="ARBA00023136"/>
    </source>
</evidence>
<feature type="transmembrane region" description="Helical" evidence="6">
    <location>
        <begin position="206"/>
        <end position="228"/>
    </location>
</feature>
<dbReference type="RefSeq" id="WP_177077725.1">
    <property type="nucleotide sequence ID" value="NZ_JACARG010000021.1"/>
</dbReference>
<feature type="transmembrane region" description="Helical" evidence="6">
    <location>
        <begin position="240"/>
        <end position="260"/>
    </location>
</feature>
<evidence type="ECO:0000256" key="4">
    <source>
        <dbReference type="ARBA" id="ARBA00022989"/>
    </source>
</evidence>
<dbReference type="GO" id="GO:0005886">
    <property type="term" value="C:plasma membrane"/>
    <property type="evidence" value="ECO:0007669"/>
    <property type="project" value="UniProtKB-SubCell"/>
</dbReference>
<feature type="transmembrane region" description="Helical" evidence="6">
    <location>
        <begin position="73"/>
        <end position="93"/>
    </location>
</feature>
<feature type="transmembrane region" description="Helical" evidence="6">
    <location>
        <begin position="267"/>
        <end position="286"/>
    </location>
</feature>
<evidence type="ECO:0000256" key="2">
    <source>
        <dbReference type="ARBA" id="ARBA00022475"/>
    </source>
</evidence>
<evidence type="ECO:0000256" key="6">
    <source>
        <dbReference type="SAM" id="Phobius"/>
    </source>
</evidence>
<sequence length="382" mass="40284">MYFRSLCLLLTLMCAGLMASGQLYITIPIAEAIAQHFGVPLASTALVGTCFGVAYSIGFLFWGPISDRYGRQIVLVLGVAATSIATLGVAFAPTFQWELIGRVFQGLCAACVAPIGLAMIGESLPIEIRARGLAMMSFSFIAAAPIAQMYAQETHFSFPVLMMTGAIGYAACALALAILGGKRSDQGDHHPHLLGSSFNLLVRDRVILLAWLVSPVVLFSFVVFQVSLHGVVDTHGWNSTLIRGLTLLGLLGSFSSGFVIKKLGGIATARVGLVISAAALVMAGLWNQLLPVSIVVLSLGVSITLPGIISTISQRATHGSRGLAIAVYSFAVFLGASLAPMFVGMVPARPQSVLFPPVILLLLGAACMSLPWVSERGNRKHE</sequence>
<evidence type="ECO:0000313" key="9">
    <source>
        <dbReference type="EMBL" id="NWE13739.1"/>
    </source>
</evidence>